<keyword evidence="2" id="KW-0472">Membrane</keyword>
<accession>A0A9D9J303</accession>
<evidence type="ECO:0000313" key="4">
    <source>
        <dbReference type="EMBL" id="MBO8486188.1"/>
    </source>
</evidence>
<keyword evidence="3" id="KW-0732">Signal</keyword>
<reference evidence="4" key="1">
    <citation type="submission" date="2020-10" db="EMBL/GenBank/DDBJ databases">
        <authorList>
            <person name="Gilroy R."/>
        </authorList>
    </citation>
    <scope>NUCLEOTIDE SEQUENCE</scope>
    <source>
        <strain evidence="4">B2-16538</strain>
    </source>
</reference>
<evidence type="ECO:0000256" key="3">
    <source>
        <dbReference type="SAM" id="SignalP"/>
    </source>
</evidence>
<dbReference type="Gene3D" id="3.40.50.10610">
    <property type="entry name" value="ABC-type transport auxiliary lipoprotein component"/>
    <property type="match status" value="1"/>
</dbReference>
<evidence type="ECO:0000256" key="1">
    <source>
        <dbReference type="SAM" id="MobiDB-lite"/>
    </source>
</evidence>
<feature type="transmembrane region" description="Helical" evidence="2">
    <location>
        <begin position="327"/>
        <end position="347"/>
    </location>
</feature>
<dbReference type="AlphaFoldDB" id="A0A9D9J303"/>
<evidence type="ECO:0000256" key="2">
    <source>
        <dbReference type="SAM" id="Phobius"/>
    </source>
</evidence>
<protein>
    <recommendedName>
        <fullName evidence="6">DUF5683 domain-containing protein</fullName>
    </recommendedName>
</protein>
<feature type="transmembrane region" description="Helical" evidence="2">
    <location>
        <begin position="294"/>
        <end position="315"/>
    </location>
</feature>
<keyword evidence="2" id="KW-1133">Transmembrane helix</keyword>
<dbReference type="EMBL" id="JADILX010000104">
    <property type="protein sequence ID" value="MBO8486188.1"/>
    <property type="molecule type" value="Genomic_DNA"/>
</dbReference>
<name>A0A9D9J303_9BACT</name>
<evidence type="ECO:0000313" key="5">
    <source>
        <dbReference type="Proteomes" id="UP000823750"/>
    </source>
</evidence>
<feature type="signal peptide" evidence="3">
    <location>
        <begin position="1"/>
        <end position="19"/>
    </location>
</feature>
<organism evidence="4 5">
    <name type="scientific">Candidatus Cryptobacteroides excrementavium</name>
    <dbReference type="NCBI Taxonomy" id="2840759"/>
    <lineage>
        <taxon>Bacteria</taxon>
        <taxon>Pseudomonadati</taxon>
        <taxon>Bacteroidota</taxon>
        <taxon>Bacteroidia</taxon>
        <taxon>Bacteroidales</taxon>
        <taxon>Candidatus Cryptobacteroides</taxon>
    </lineage>
</organism>
<reference evidence="4" key="2">
    <citation type="journal article" date="2021" name="PeerJ">
        <title>Extensive microbial diversity within the chicken gut microbiome revealed by metagenomics and culture.</title>
        <authorList>
            <person name="Gilroy R."/>
            <person name="Ravi A."/>
            <person name="Getino M."/>
            <person name="Pursley I."/>
            <person name="Horton D.L."/>
            <person name="Alikhan N.F."/>
            <person name="Baker D."/>
            <person name="Gharbi K."/>
            <person name="Hall N."/>
            <person name="Watson M."/>
            <person name="Adriaenssens E.M."/>
            <person name="Foster-Nyarko E."/>
            <person name="Jarju S."/>
            <person name="Secka A."/>
            <person name="Antonio M."/>
            <person name="Oren A."/>
            <person name="Chaudhuri R.R."/>
            <person name="La Ragione R."/>
            <person name="Hildebrand F."/>
            <person name="Pallen M.J."/>
        </authorList>
    </citation>
    <scope>NUCLEOTIDE SEQUENCE</scope>
    <source>
        <strain evidence="4">B2-16538</strain>
    </source>
</reference>
<keyword evidence="2" id="KW-0812">Transmembrane</keyword>
<feature type="region of interest" description="Disordered" evidence="1">
    <location>
        <begin position="196"/>
        <end position="218"/>
    </location>
</feature>
<dbReference type="Proteomes" id="UP000823750">
    <property type="component" value="Unassembled WGS sequence"/>
</dbReference>
<sequence>MKIRIIFIMAALLSIQVLSYGQEEQTKKIAILETVDREGSVSYGIKLMLRSSLSYAITNTPGYEGYDRVDLESIVGEQSFQRTGMVSDEQIKKLGEMTGAAYILVAEAAKVDATHIFITAKILNVETARLEATANVQTLTEAKEIEEGCKELAAMLLGSAAADRSSASTGQKEEQSWSGPTLNELLAQQIELRRQRQEARQQRAAERAEAKSQADSIRRQEKDAFNAYVSSIDDAREIPEGIYPGMKYRQYRKFYKASDYVRMQGDRYSPAAGGICSFFIPGLGQMVNGDVGRGFVFFGTAVGGSILSSVGISILDNAMSNSEAIPGVVLTMAGLVTVLGTEIWSIVDGVRHAKIKNMYMRDIRRYSSIDIRLNPYVASTVDISGQGLTPAVGLSLNITF</sequence>
<proteinExistence type="predicted"/>
<gene>
    <name evidence="4" type="ORF">IAB78_07165</name>
</gene>
<evidence type="ECO:0008006" key="6">
    <source>
        <dbReference type="Google" id="ProtNLM"/>
    </source>
</evidence>
<comment type="caution">
    <text evidence="4">The sequence shown here is derived from an EMBL/GenBank/DDBJ whole genome shotgun (WGS) entry which is preliminary data.</text>
</comment>
<feature type="chain" id="PRO_5039154561" description="DUF5683 domain-containing protein" evidence="3">
    <location>
        <begin position="20"/>
        <end position="400"/>
    </location>
</feature>